<evidence type="ECO:0000256" key="3">
    <source>
        <dbReference type="ARBA" id="ARBA00022481"/>
    </source>
</evidence>
<evidence type="ECO:0000256" key="1">
    <source>
        <dbReference type="ARBA" id="ARBA00004377"/>
    </source>
</evidence>
<comment type="caution">
    <text evidence="9">The sequence shown here is derived from an EMBL/GenBank/DDBJ whole genome shotgun (WGS) entry which is preliminary data.</text>
</comment>
<dbReference type="Pfam" id="PF12019">
    <property type="entry name" value="GspH"/>
    <property type="match status" value="1"/>
</dbReference>
<evidence type="ECO:0000256" key="6">
    <source>
        <dbReference type="ARBA" id="ARBA00022989"/>
    </source>
</evidence>
<evidence type="ECO:0000313" key="9">
    <source>
        <dbReference type="EMBL" id="OGZ57740.1"/>
    </source>
</evidence>
<evidence type="ECO:0000256" key="7">
    <source>
        <dbReference type="ARBA" id="ARBA00023136"/>
    </source>
</evidence>
<keyword evidence="5" id="KW-0812">Transmembrane</keyword>
<dbReference type="NCBIfam" id="NF041539">
    <property type="entry name" value="choice_anch_R"/>
    <property type="match status" value="1"/>
</dbReference>
<dbReference type="InterPro" id="IPR022346">
    <property type="entry name" value="T2SS_GspH"/>
</dbReference>
<gene>
    <name evidence="9" type="ORF">A2827_00770</name>
</gene>
<reference evidence="9 10" key="1">
    <citation type="journal article" date="2016" name="Nat. Commun.">
        <title>Thousands of microbial genomes shed light on interconnected biogeochemical processes in an aquifer system.</title>
        <authorList>
            <person name="Anantharaman K."/>
            <person name="Brown C.T."/>
            <person name="Hug L.A."/>
            <person name="Sharon I."/>
            <person name="Castelle C.J."/>
            <person name="Probst A.J."/>
            <person name="Thomas B.C."/>
            <person name="Singh A."/>
            <person name="Wilkins M.J."/>
            <person name="Karaoz U."/>
            <person name="Brodie E.L."/>
            <person name="Williams K.H."/>
            <person name="Hubbard S.S."/>
            <person name="Banfield J.F."/>
        </authorList>
    </citation>
    <scope>NUCLEOTIDE SEQUENCE [LARGE SCALE GENOMIC DNA]</scope>
</reference>
<comment type="subcellular location">
    <subcellularLocation>
        <location evidence="1">Cell inner membrane</location>
        <topology evidence="1">Single-pass membrane protein</topology>
    </subcellularLocation>
</comment>
<dbReference type="GO" id="GO:0005886">
    <property type="term" value="C:plasma membrane"/>
    <property type="evidence" value="ECO:0007669"/>
    <property type="project" value="UniProtKB-SubCell"/>
</dbReference>
<dbReference type="Proteomes" id="UP000177932">
    <property type="component" value="Unassembled WGS sequence"/>
</dbReference>
<dbReference type="GO" id="GO:0015628">
    <property type="term" value="P:protein secretion by the type II secretion system"/>
    <property type="evidence" value="ECO:0007669"/>
    <property type="project" value="InterPro"/>
</dbReference>
<dbReference type="STRING" id="1802158.A2827_00770"/>
<keyword evidence="4" id="KW-0997">Cell inner membrane</keyword>
<keyword evidence="7" id="KW-0472">Membrane</keyword>
<dbReference type="EMBL" id="MHOD01000023">
    <property type="protein sequence ID" value="OGZ57740.1"/>
    <property type="molecule type" value="Genomic_DNA"/>
</dbReference>
<keyword evidence="3" id="KW-0488">Methylation</keyword>
<protein>
    <recommendedName>
        <fullName evidence="8">General secretion pathway GspH domain-containing protein</fullName>
    </recommendedName>
</protein>
<dbReference type="AlphaFoldDB" id="A0A1G2H5Y8"/>
<evidence type="ECO:0000313" key="10">
    <source>
        <dbReference type="Proteomes" id="UP000177932"/>
    </source>
</evidence>
<evidence type="ECO:0000256" key="4">
    <source>
        <dbReference type="ARBA" id="ARBA00022519"/>
    </source>
</evidence>
<sequence>MIIVIGASAIFIATSVGVYISFLKRSYLDVAAREMQSVINLARSQTISSEESQRFGVHIDDINNEYIFFSGDSYIVGDPENEIFAVHERVSISSLNFQGGGSDIIFDRLTGETSAYGVVTLEDSVNSLFKREICINRSGIVEIQQQCAENLLFYDTGTTDLDLASFPSNAGQGDPGQSFTTGSGDVYAGSVDLYLRKTTPDPSDIFLEIREASTVGDVIGRSWILDGSSIGDSYGWIRFIFSDPVFLQSSTQYFLRLRSLPDSAIALSGAAGTIYWGYEHSASSPPGYAGGDAWRYINENNTPIYEGEKLGPVDQYDFSFKIVYGIDPPSAKDSRHMEFDLKDASGFSWGIEGAASSTLVFSDIPDVAMNISIPDFSNASSTVFDWEDDVDVNGNIEKIRIHTNYMDSNNTILSVHRDGRFNDKAVTIYIDSKEIVSYTAIGDPTVGVHGGSMIYR</sequence>
<feature type="domain" description="General secretion pathway GspH" evidence="8">
    <location>
        <begin position="31"/>
        <end position="139"/>
    </location>
</feature>
<evidence type="ECO:0000256" key="5">
    <source>
        <dbReference type="ARBA" id="ARBA00022692"/>
    </source>
</evidence>
<evidence type="ECO:0000256" key="2">
    <source>
        <dbReference type="ARBA" id="ARBA00022475"/>
    </source>
</evidence>
<dbReference type="Gene3D" id="3.55.40.10">
    <property type="entry name" value="minor pseudopilin epsh domain"/>
    <property type="match status" value="1"/>
</dbReference>
<accession>A0A1G2H5Y8</accession>
<evidence type="ECO:0000259" key="8">
    <source>
        <dbReference type="Pfam" id="PF12019"/>
    </source>
</evidence>
<keyword evidence="6" id="KW-1133">Transmembrane helix</keyword>
<name>A0A1G2H5Y8_9BACT</name>
<proteinExistence type="predicted"/>
<organism evidence="9 10">
    <name type="scientific">Candidatus Spechtbacteria bacterium RIFCSPHIGHO2_01_FULL_43_30</name>
    <dbReference type="NCBI Taxonomy" id="1802158"/>
    <lineage>
        <taxon>Bacteria</taxon>
        <taxon>Candidatus Spechtiibacteriota</taxon>
    </lineage>
</organism>
<keyword evidence="2" id="KW-1003">Cell membrane</keyword>
<dbReference type="GO" id="GO:0015627">
    <property type="term" value="C:type II protein secretion system complex"/>
    <property type="evidence" value="ECO:0007669"/>
    <property type="project" value="InterPro"/>
</dbReference>